<dbReference type="EMBL" id="BK059091">
    <property type="protein sequence ID" value="DAE28757.1"/>
    <property type="molecule type" value="Genomic_DNA"/>
</dbReference>
<protein>
    <submittedName>
        <fullName evidence="1">Uncharacterized protein</fullName>
    </submittedName>
</protein>
<evidence type="ECO:0000313" key="1">
    <source>
        <dbReference type="EMBL" id="DAE28757.1"/>
    </source>
</evidence>
<name>A0A8S5RCF9_9VIRU</name>
<sequence>MEIIIKDVPVFITIRQRCDKCKKGDMERTNPYITLTTYPAQYTHKCTNCGCVEHYTKSYPYSQVISEAEYNKIMHDKA</sequence>
<accession>A0A8S5RCF9</accession>
<proteinExistence type="predicted"/>
<reference evidence="1" key="1">
    <citation type="journal article" date="2021" name="Proc. Natl. Acad. Sci. U.S.A.">
        <title>A Catalog of Tens of Thousands of Viruses from Human Metagenomes Reveals Hidden Associations with Chronic Diseases.</title>
        <authorList>
            <person name="Tisza M.J."/>
            <person name="Buck C.B."/>
        </authorList>
    </citation>
    <scope>NUCLEOTIDE SEQUENCE</scope>
    <source>
        <strain evidence="1">CtmTa7</strain>
    </source>
</reference>
<organism evidence="1">
    <name type="scientific">virus sp. ctmTa7</name>
    <dbReference type="NCBI Taxonomy" id="2828255"/>
    <lineage>
        <taxon>Viruses</taxon>
    </lineage>
</organism>